<evidence type="ECO:0000256" key="3">
    <source>
        <dbReference type="ARBA" id="ARBA00020222"/>
    </source>
</evidence>
<dbReference type="EMBL" id="ML995823">
    <property type="protein sequence ID" value="KAF2770778.1"/>
    <property type="molecule type" value="Genomic_DNA"/>
</dbReference>
<dbReference type="CDD" id="cd12433">
    <property type="entry name" value="RRM_Yme2p_like"/>
    <property type="match status" value="1"/>
</dbReference>
<dbReference type="InterPro" id="IPR018850">
    <property type="entry name" value="Mt_escape_2_C"/>
</dbReference>
<evidence type="ECO:0000256" key="2">
    <source>
        <dbReference type="ARBA" id="ARBA00010320"/>
    </source>
</evidence>
<gene>
    <name evidence="13" type="ORF">EJ03DRAFT_326118</name>
</gene>
<dbReference type="GO" id="GO:0005743">
    <property type="term" value="C:mitochondrial inner membrane"/>
    <property type="evidence" value="ECO:0007669"/>
    <property type="project" value="UniProtKB-SubCell"/>
</dbReference>
<dbReference type="GO" id="GO:0003723">
    <property type="term" value="F:RNA binding"/>
    <property type="evidence" value="ECO:0007669"/>
    <property type="project" value="UniProtKB-UniRule"/>
</dbReference>
<keyword evidence="14" id="KW-1185">Reference proteome</keyword>
<proteinExistence type="inferred from homology"/>
<dbReference type="Gene3D" id="3.40.50.300">
    <property type="entry name" value="P-loop containing nucleotide triphosphate hydrolases"/>
    <property type="match status" value="1"/>
</dbReference>
<evidence type="ECO:0000256" key="8">
    <source>
        <dbReference type="ARBA" id="ARBA00023136"/>
    </source>
</evidence>
<accession>A0A6G1LEB7</accession>
<reference evidence="13" key="1">
    <citation type="journal article" date="2020" name="Stud. Mycol.">
        <title>101 Dothideomycetes genomes: a test case for predicting lifestyles and emergence of pathogens.</title>
        <authorList>
            <person name="Haridas S."/>
            <person name="Albert R."/>
            <person name="Binder M."/>
            <person name="Bloem J."/>
            <person name="Labutti K."/>
            <person name="Salamov A."/>
            <person name="Andreopoulos B."/>
            <person name="Baker S."/>
            <person name="Barry K."/>
            <person name="Bills G."/>
            <person name="Bluhm B."/>
            <person name="Cannon C."/>
            <person name="Castanera R."/>
            <person name="Culley D."/>
            <person name="Daum C."/>
            <person name="Ezra D."/>
            <person name="Gonzalez J."/>
            <person name="Henrissat B."/>
            <person name="Kuo A."/>
            <person name="Liang C."/>
            <person name="Lipzen A."/>
            <person name="Lutzoni F."/>
            <person name="Magnuson J."/>
            <person name="Mondo S."/>
            <person name="Nolan M."/>
            <person name="Ohm R."/>
            <person name="Pangilinan J."/>
            <person name="Park H.-J."/>
            <person name="Ramirez L."/>
            <person name="Alfaro M."/>
            <person name="Sun H."/>
            <person name="Tritt A."/>
            <person name="Yoshinaga Y."/>
            <person name="Zwiers L.-H."/>
            <person name="Turgeon B."/>
            <person name="Goodwin S."/>
            <person name="Spatafora J."/>
            <person name="Crous P."/>
            <person name="Grigoriev I."/>
        </authorList>
    </citation>
    <scope>NUCLEOTIDE SEQUENCE</scope>
    <source>
        <strain evidence="13">CBS 116005</strain>
    </source>
</reference>
<dbReference type="InterPro" id="IPR039627">
    <property type="entry name" value="Yme2_C"/>
</dbReference>
<organism evidence="13 14">
    <name type="scientific">Teratosphaeria nubilosa</name>
    <dbReference type="NCBI Taxonomy" id="161662"/>
    <lineage>
        <taxon>Eukaryota</taxon>
        <taxon>Fungi</taxon>
        <taxon>Dikarya</taxon>
        <taxon>Ascomycota</taxon>
        <taxon>Pezizomycotina</taxon>
        <taxon>Dothideomycetes</taxon>
        <taxon>Dothideomycetidae</taxon>
        <taxon>Mycosphaerellales</taxon>
        <taxon>Teratosphaeriaceae</taxon>
        <taxon>Teratosphaeria</taxon>
    </lineage>
</organism>
<dbReference type="PROSITE" id="PS50102">
    <property type="entry name" value="RRM"/>
    <property type="match status" value="1"/>
</dbReference>
<evidence type="ECO:0000256" key="11">
    <source>
        <dbReference type="RuleBase" id="RU367108"/>
    </source>
</evidence>
<evidence type="ECO:0000256" key="4">
    <source>
        <dbReference type="ARBA" id="ARBA00022692"/>
    </source>
</evidence>
<keyword evidence="5 11" id="KW-0999">Mitochondrion inner membrane</keyword>
<dbReference type="AlphaFoldDB" id="A0A6G1LEB7"/>
<keyword evidence="11" id="KW-0507">mRNA processing</keyword>
<keyword evidence="10 11" id="KW-0694">RNA-binding</keyword>
<comment type="similarity">
    <text evidence="2 11">Belongs to the YME2 family.</text>
</comment>
<dbReference type="PANTHER" id="PTHR32198">
    <property type="entry name" value="MITOCHONDRIAL ESCAPE PROTEIN 2"/>
    <property type="match status" value="1"/>
</dbReference>
<dbReference type="InterPro" id="IPR027417">
    <property type="entry name" value="P-loop_NTPase"/>
</dbReference>
<keyword evidence="6" id="KW-1133">Transmembrane helix</keyword>
<dbReference type="InterPro" id="IPR000504">
    <property type="entry name" value="RRM_dom"/>
</dbReference>
<evidence type="ECO:0000259" key="12">
    <source>
        <dbReference type="PROSITE" id="PS50102"/>
    </source>
</evidence>
<evidence type="ECO:0000256" key="1">
    <source>
        <dbReference type="ARBA" id="ARBA00004434"/>
    </source>
</evidence>
<comment type="function">
    <text evidence="9 11">Plays a role in maintaining the mitochondrial genome and in controlling the mtDNA escape. Involved in the regulation of mtDNA nucleotide structure and number. May have a dispensable role in early maturation of pre-rRNA.</text>
</comment>
<feature type="domain" description="RRM" evidence="12">
    <location>
        <begin position="194"/>
        <end position="286"/>
    </location>
</feature>
<evidence type="ECO:0000256" key="7">
    <source>
        <dbReference type="ARBA" id="ARBA00023128"/>
    </source>
</evidence>
<comment type="subcellular location">
    <subcellularLocation>
        <location evidence="1 11">Mitochondrion inner membrane</location>
        <topology evidence="1 11">Single-pass membrane protein</topology>
    </subcellularLocation>
</comment>
<dbReference type="SUPFAM" id="SSF54928">
    <property type="entry name" value="RNA-binding domain, RBD"/>
    <property type="match status" value="1"/>
</dbReference>
<dbReference type="Proteomes" id="UP000799436">
    <property type="component" value="Unassembled WGS sequence"/>
</dbReference>
<name>A0A6G1LEB7_9PEZI</name>
<protein>
    <recommendedName>
        <fullName evidence="3 11">Mitochondrial escape protein 2</fullName>
    </recommendedName>
</protein>
<keyword evidence="4" id="KW-0812">Transmembrane</keyword>
<keyword evidence="7 11" id="KW-0496">Mitochondrion</keyword>
<evidence type="ECO:0000313" key="14">
    <source>
        <dbReference type="Proteomes" id="UP000799436"/>
    </source>
</evidence>
<evidence type="ECO:0000256" key="10">
    <source>
        <dbReference type="PROSITE-ProRule" id="PRU00176"/>
    </source>
</evidence>
<dbReference type="GO" id="GO:0006397">
    <property type="term" value="P:mRNA processing"/>
    <property type="evidence" value="ECO:0007669"/>
    <property type="project" value="UniProtKB-UniRule"/>
</dbReference>
<evidence type="ECO:0000256" key="5">
    <source>
        <dbReference type="ARBA" id="ARBA00022792"/>
    </source>
</evidence>
<dbReference type="InterPro" id="IPR034260">
    <property type="entry name" value="Yme2_RRM"/>
</dbReference>
<evidence type="ECO:0000256" key="9">
    <source>
        <dbReference type="ARBA" id="ARBA00025276"/>
    </source>
</evidence>
<dbReference type="PANTHER" id="PTHR32198:SF2">
    <property type="entry name" value="MITOCHONDRIAL ESCAPE PROTEIN 2"/>
    <property type="match status" value="1"/>
</dbReference>
<sequence length="856" mass="95262">MISRRILGAPGGHHLHQGALVGRHAIAKHVSAPSWRRYAASEAGENNTGHISIHPNESIVFFNNLLPVNLQWLHNITSVFDRGSAYSSALKDDSKWSKIGAVSPSQVVDQAVKNSNLGLGKVKILEVLPRLKEGGAFVKFKHDEATDAATVIEAIKQHMNKNRIRPWFNPFNAVRANLVLGKPWLEDLLRMPSRRLRVEFLPTQPGGEVAELNQEQLYAFFRPYGKLTDIIAQPSDSKSVPRYAYLDFSRLAKSIMAKNCLHGYTVSEAEGGGKLGTIFRLTYEKKQRFGWVKDWIFAHPRIVIPALAALIASISIAIFDPIRTFSIKEHIQRSWHFEDNKAWRWLRSQGEDILNRLRSGPDQAEAGMQVVWDDRRGDIEQIQSWLMESADTFIVVQGPRGSGKKELVVDHALKGQRDAHRVLVIDCKTVQEARSEAATIQAAANQVGYRPVFSWVNNISGLMDLAAQGLTGMKAGFSETLENQLSKIWTNTGAALKSIALEARKKNDPDGKLSDDEYLEAHPEVRPIVVIDNFLHKSSEPGASVVYDKLAEWAARLTTSNIAHVIFLTNDVSVGKSLSNALPDRVFRQISLGDCSPETAKRYVIDHLNFNARVAGADKVAKSDGEEERRLTPAQKRTDLKELDEVIPLLGGRLTDLEFLARRIKAGETPKKAVGEIIDQSASEIIKMFLLSGNYSNRAFSSTQAWTLIRSLAASDIQILRYNEVLLLDSYKSGGDTALAALEQAELISVQTSNGRPYSIKPGRPVYQPAFQRLTEDKVLAAKMDMALLAEAIANEGKAIDRNEQELRLLSELPKQPAEVMGRIVWLLGKIDASQRKTEDYEKQTGGLKKVLLSEF</sequence>
<dbReference type="Pfam" id="PF10443">
    <property type="entry name" value="RNA12"/>
    <property type="match status" value="1"/>
</dbReference>
<dbReference type="InterPro" id="IPR035979">
    <property type="entry name" value="RBD_domain_sf"/>
</dbReference>
<keyword evidence="8" id="KW-0472">Membrane</keyword>
<dbReference type="SUPFAM" id="SSF52540">
    <property type="entry name" value="P-loop containing nucleoside triphosphate hydrolases"/>
    <property type="match status" value="1"/>
</dbReference>
<evidence type="ECO:0000313" key="13">
    <source>
        <dbReference type="EMBL" id="KAF2770778.1"/>
    </source>
</evidence>
<evidence type="ECO:0000256" key="6">
    <source>
        <dbReference type="ARBA" id="ARBA00022989"/>
    </source>
</evidence>
<dbReference type="OrthoDB" id="10267654at2759"/>